<name>B0DSR9_LACBS</name>
<evidence type="ECO:0000313" key="1">
    <source>
        <dbReference type="EMBL" id="EDR02287.1"/>
    </source>
</evidence>
<dbReference type="KEGG" id="lbc:LACBIDRAFT_309652"/>
<dbReference type="Proteomes" id="UP000001194">
    <property type="component" value="Unassembled WGS sequence"/>
</dbReference>
<dbReference type="AlphaFoldDB" id="B0DSR9"/>
<reference evidence="1 2" key="1">
    <citation type="journal article" date="2008" name="Nature">
        <title>The genome of Laccaria bicolor provides insights into mycorrhizal symbiosis.</title>
        <authorList>
            <person name="Martin F."/>
            <person name="Aerts A."/>
            <person name="Ahren D."/>
            <person name="Brun A."/>
            <person name="Danchin E.G.J."/>
            <person name="Duchaussoy F."/>
            <person name="Gibon J."/>
            <person name="Kohler A."/>
            <person name="Lindquist E."/>
            <person name="Pereda V."/>
            <person name="Salamov A."/>
            <person name="Shapiro H.J."/>
            <person name="Wuyts J."/>
            <person name="Blaudez D."/>
            <person name="Buee M."/>
            <person name="Brokstein P."/>
            <person name="Canbaeck B."/>
            <person name="Cohen D."/>
            <person name="Courty P.E."/>
            <person name="Coutinho P.M."/>
            <person name="Delaruelle C."/>
            <person name="Detter J.C."/>
            <person name="Deveau A."/>
            <person name="DiFazio S."/>
            <person name="Duplessis S."/>
            <person name="Fraissinet-Tachet L."/>
            <person name="Lucic E."/>
            <person name="Frey-Klett P."/>
            <person name="Fourrey C."/>
            <person name="Feussner I."/>
            <person name="Gay G."/>
            <person name="Grimwood J."/>
            <person name="Hoegger P.J."/>
            <person name="Jain P."/>
            <person name="Kilaru S."/>
            <person name="Labbe J."/>
            <person name="Lin Y.C."/>
            <person name="Legue V."/>
            <person name="Le Tacon F."/>
            <person name="Marmeisse R."/>
            <person name="Melayah D."/>
            <person name="Montanini B."/>
            <person name="Muratet M."/>
            <person name="Nehls U."/>
            <person name="Niculita-Hirzel H."/>
            <person name="Oudot-Le Secq M.P."/>
            <person name="Peter M."/>
            <person name="Quesneville H."/>
            <person name="Rajashekar B."/>
            <person name="Reich M."/>
            <person name="Rouhier N."/>
            <person name="Schmutz J."/>
            <person name="Yin T."/>
            <person name="Chalot M."/>
            <person name="Henrissat B."/>
            <person name="Kuees U."/>
            <person name="Lucas S."/>
            <person name="Van de Peer Y."/>
            <person name="Podila G.K."/>
            <person name="Polle A."/>
            <person name="Pukkila P.J."/>
            <person name="Richardson P.M."/>
            <person name="Rouze P."/>
            <person name="Sanders I.R."/>
            <person name="Stajich J.E."/>
            <person name="Tunlid A."/>
            <person name="Tuskan G."/>
            <person name="Grigoriev I.V."/>
        </authorList>
    </citation>
    <scope>NUCLEOTIDE SEQUENCE [LARGE SCALE GENOMIC DNA]</scope>
    <source>
        <strain evidence="2">S238N-H82 / ATCC MYA-4686</strain>
    </source>
</reference>
<sequence length="80" mass="9329">MQCFPVQCPQRRMFSRSPGTTLNVQIILSESKTKDSQRLFPYLRPQKHDRLCKMGVPFKCPIGRAASHRVIGSTFFRPRY</sequence>
<dbReference type="GeneID" id="6082668"/>
<dbReference type="InParanoid" id="B0DSR9"/>
<protein>
    <submittedName>
        <fullName evidence="1">Predicted protein</fullName>
    </submittedName>
</protein>
<dbReference type="RefSeq" id="XP_001886964.1">
    <property type="nucleotide sequence ID" value="XM_001886929.1"/>
</dbReference>
<dbReference type="HOGENOM" id="CLU_2590172_0_0_1"/>
<dbReference type="EMBL" id="DS547131">
    <property type="protein sequence ID" value="EDR02287.1"/>
    <property type="molecule type" value="Genomic_DNA"/>
</dbReference>
<accession>B0DSR9</accession>
<organism evidence="2">
    <name type="scientific">Laccaria bicolor (strain S238N-H82 / ATCC MYA-4686)</name>
    <name type="common">Bicoloured deceiver</name>
    <name type="synonym">Laccaria laccata var. bicolor</name>
    <dbReference type="NCBI Taxonomy" id="486041"/>
    <lineage>
        <taxon>Eukaryota</taxon>
        <taxon>Fungi</taxon>
        <taxon>Dikarya</taxon>
        <taxon>Basidiomycota</taxon>
        <taxon>Agaricomycotina</taxon>
        <taxon>Agaricomycetes</taxon>
        <taxon>Agaricomycetidae</taxon>
        <taxon>Agaricales</taxon>
        <taxon>Agaricineae</taxon>
        <taxon>Hydnangiaceae</taxon>
        <taxon>Laccaria</taxon>
    </lineage>
</organism>
<gene>
    <name evidence="1" type="ORF">LACBIDRAFT_309652</name>
</gene>
<proteinExistence type="predicted"/>
<evidence type="ECO:0000313" key="2">
    <source>
        <dbReference type="Proteomes" id="UP000001194"/>
    </source>
</evidence>
<keyword evidence="2" id="KW-1185">Reference proteome</keyword>